<sequence>MDTTSTTAVDASVELALHAVDGRFPTFHRAHLHEVARALDGVLGDAVAPRVRTELLTDLVLRLDALAVRTLITLFQSRRRHDPALDYATFDATLPAARAELRTELPELDRLLHLTATRWLDHVTWVLAAAGADRARLAGRWGTGGRLTAVRLGQGDTHCGGRSVAILEWSTGPRLVLKPTVSRVHPALAELVRLLDDDGSLLGPVLPDTLAGHGHEWQRFVAPGTFTDTSAARYLRRYGRLSALLHAVGATDIHRENVVATPEGPVVVDTETLCSLPTFERRGSAHEALARSVEAGVLRTMMYPSRFLGARMPLDLSALGVPSAAAGHYEGTTVTDAGTDDIRFDTAHLPLEEVHNRLCTDGGEQIDPRRYAPELLEGYAEGIALLRRHRGALQAVLDRHDLGFRQVFRATWRYARLLESSTHPSRLADRDRRLTTLRLLTPTARGVPPHVQVAVRDAEVEALADGDIPYFEVTATGALHANGSPVPLARLDRSPAQMMTAWWDHVLDEPLADQLRTLRLALDAAADDAWQAGPDRGVREDLTVPAPPPAPTLSEDGLSATWLSSVQVGDGLYLTPVSTSLYEGGGVLCALWETRAPARTVATRELLRGVVAGATFHPVPADPDGVHEIVYSPFTGALADVVVDAELAGRGVLAPDRAKDELARTALQLPALLDELGRRYTGELLGGAGGAFTALNRFRDLWWEDGADLPPTWPAAAENALARVMGRLDSLLDAPEAGLAHGNVGRLLGLAEAVDLVAGLTGRERDGWRALVAARLGRVLDNLPAEEAFRDPRARQSWCRGVSGLAPALVRVHALSGAEPTTAHEARLEALLDVLVADPPAGSRDLSLCHGAAGHVLALTTLGRHLDRPELLDRARARRDRLLEETEGPGWTSGLGRGPAAEGFFVGRAGWDLASAALADPGVRVPRLVDGLT</sequence>
<dbReference type="PRINTS" id="PR01950">
    <property type="entry name" value="LANCSUPER"/>
</dbReference>
<protein>
    <submittedName>
        <fullName evidence="2">DUF4135 domain-containing protein</fullName>
    </submittedName>
</protein>
<dbReference type="InterPro" id="IPR012341">
    <property type="entry name" value="6hp_glycosidase-like_sf"/>
</dbReference>
<feature type="domain" description="Lantibiotic biosynthesis protein dehydration" evidence="1">
    <location>
        <begin position="106"/>
        <end position="473"/>
    </location>
</feature>
<dbReference type="InterPro" id="IPR025410">
    <property type="entry name" value="Lant_dehyd"/>
</dbReference>
<dbReference type="SUPFAM" id="SSF158745">
    <property type="entry name" value="LanC-like"/>
    <property type="match status" value="1"/>
</dbReference>
<name>A0ABR8Z5K7_9MICO</name>
<dbReference type="Pfam" id="PF13575">
    <property type="entry name" value="DUF4135"/>
    <property type="match status" value="1"/>
</dbReference>
<evidence type="ECO:0000313" key="3">
    <source>
        <dbReference type="Proteomes" id="UP000661894"/>
    </source>
</evidence>
<dbReference type="Proteomes" id="UP000661894">
    <property type="component" value="Unassembled WGS sequence"/>
</dbReference>
<dbReference type="InterPro" id="IPR007822">
    <property type="entry name" value="LANC-like"/>
</dbReference>
<dbReference type="Pfam" id="PF05147">
    <property type="entry name" value="LANC_like"/>
    <property type="match status" value="1"/>
</dbReference>
<organism evidence="2 3">
    <name type="scientific">Oceanitalea stevensii</name>
    <dbReference type="NCBI Taxonomy" id="2763072"/>
    <lineage>
        <taxon>Bacteria</taxon>
        <taxon>Bacillati</taxon>
        <taxon>Actinomycetota</taxon>
        <taxon>Actinomycetes</taxon>
        <taxon>Micrococcales</taxon>
        <taxon>Bogoriellaceae</taxon>
        <taxon>Georgenia</taxon>
    </lineage>
</organism>
<comment type="caution">
    <text evidence="2">The sequence shown here is derived from an EMBL/GenBank/DDBJ whole genome shotgun (WGS) entry which is preliminary data.</text>
</comment>
<dbReference type="EMBL" id="JACSPO010000013">
    <property type="protein sequence ID" value="MBD8063588.1"/>
    <property type="molecule type" value="Genomic_DNA"/>
</dbReference>
<accession>A0ABR8Z5K7</accession>
<proteinExistence type="predicted"/>
<dbReference type="SMART" id="SM01260">
    <property type="entry name" value="LANC_like"/>
    <property type="match status" value="1"/>
</dbReference>
<dbReference type="Gene3D" id="1.50.10.10">
    <property type="match status" value="1"/>
</dbReference>
<gene>
    <name evidence="2" type="ORF">H9624_14795</name>
</gene>
<dbReference type="RefSeq" id="WP_251840687.1">
    <property type="nucleotide sequence ID" value="NZ_JACSPO010000013.1"/>
</dbReference>
<keyword evidence="3" id="KW-1185">Reference proteome</keyword>
<reference evidence="2 3" key="1">
    <citation type="submission" date="2020-08" db="EMBL/GenBank/DDBJ databases">
        <title>A Genomic Blueprint of the Chicken Gut Microbiome.</title>
        <authorList>
            <person name="Gilroy R."/>
            <person name="Ravi A."/>
            <person name="Getino M."/>
            <person name="Pursley I."/>
            <person name="Horton D.L."/>
            <person name="Alikhan N.-F."/>
            <person name="Baker D."/>
            <person name="Gharbi K."/>
            <person name="Hall N."/>
            <person name="Watson M."/>
            <person name="Adriaenssens E.M."/>
            <person name="Foster-Nyarko E."/>
            <person name="Jarju S."/>
            <person name="Secka A."/>
            <person name="Antonio M."/>
            <person name="Oren A."/>
            <person name="Chaudhuri R."/>
            <person name="La Ragione R.M."/>
            <person name="Hildebrand F."/>
            <person name="Pallen M.J."/>
        </authorList>
    </citation>
    <scope>NUCLEOTIDE SEQUENCE [LARGE SCALE GENOMIC DNA]</scope>
    <source>
        <strain evidence="2 3">Sa1BUA1</strain>
    </source>
</reference>
<evidence type="ECO:0000259" key="1">
    <source>
        <dbReference type="Pfam" id="PF13575"/>
    </source>
</evidence>
<evidence type="ECO:0000313" key="2">
    <source>
        <dbReference type="EMBL" id="MBD8063588.1"/>
    </source>
</evidence>